<accession>A0AAD7MQ39</accession>
<feature type="signal peptide" evidence="1">
    <location>
        <begin position="1"/>
        <end position="18"/>
    </location>
</feature>
<keyword evidence="1" id="KW-0732">Signal</keyword>
<proteinExistence type="predicted"/>
<dbReference type="EMBL" id="JARKIB010000183">
    <property type="protein sequence ID" value="KAJ7726916.1"/>
    <property type="molecule type" value="Genomic_DNA"/>
</dbReference>
<organism evidence="2 3">
    <name type="scientific">Mycena metata</name>
    <dbReference type="NCBI Taxonomy" id="1033252"/>
    <lineage>
        <taxon>Eukaryota</taxon>
        <taxon>Fungi</taxon>
        <taxon>Dikarya</taxon>
        <taxon>Basidiomycota</taxon>
        <taxon>Agaricomycotina</taxon>
        <taxon>Agaricomycetes</taxon>
        <taxon>Agaricomycetidae</taxon>
        <taxon>Agaricales</taxon>
        <taxon>Marasmiineae</taxon>
        <taxon>Mycenaceae</taxon>
        <taxon>Mycena</taxon>
    </lineage>
</organism>
<evidence type="ECO:0000256" key="1">
    <source>
        <dbReference type="SAM" id="SignalP"/>
    </source>
</evidence>
<sequence length="137" mass="15312">MLMYVSFALFFQLLTSCADPSIACVSASHHRPLLVPRDPRAKQRFYSFRLHGRVHDTFGGLLLVCTLLHSHLDLSTLLSLDLTVDGVPLASYRAGAGRNTRCSSRSTFRIKNLYLSLDSGRFSAFAIPRRRCPILSV</sequence>
<evidence type="ECO:0008006" key="4">
    <source>
        <dbReference type="Google" id="ProtNLM"/>
    </source>
</evidence>
<protein>
    <recommendedName>
        <fullName evidence="4">Secreted protein</fullName>
    </recommendedName>
</protein>
<dbReference type="AlphaFoldDB" id="A0AAD7MQ39"/>
<feature type="chain" id="PRO_5042274898" description="Secreted protein" evidence="1">
    <location>
        <begin position="19"/>
        <end position="137"/>
    </location>
</feature>
<keyword evidence="3" id="KW-1185">Reference proteome</keyword>
<evidence type="ECO:0000313" key="3">
    <source>
        <dbReference type="Proteomes" id="UP001215598"/>
    </source>
</evidence>
<reference evidence="2" key="1">
    <citation type="submission" date="2023-03" db="EMBL/GenBank/DDBJ databases">
        <title>Massive genome expansion in bonnet fungi (Mycena s.s.) driven by repeated elements and novel gene families across ecological guilds.</title>
        <authorList>
            <consortium name="Lawrence Berkeley National Laboratory"/>
            <person name="Harder C.B."/>
            <person name="Miyauchi S."/>
            <person name="Viragh M."/>
            <person name="Kuo A."/>
            <person name="Thoen E."/>
            <person name="Andreopoulos B."/>
            <person name="Lu D."/>
            <person name="Skrede I."/>
            <person name="Drula E."/>
            <person name="Henrissat B."/>
            <person name="Morin E."/>
            <person name="Kohler A."/>
            <person name="Barry K."/>
            <person name="LaButti K."/>
            <person name="Morin E."/>
            <person name="Salamov A."/>
            <person name="Lipzen A."/>
            <person name="Mereny Z."/>
            <person name="Hegedus B."/>
            <person name="Baldrian P."/>
            <person name="Stursova M."/>
            <person name="Weitz H."/>
            <person name="Taylor A."/>
            <person name="Grigoriev I.V."/>
            <person name="Nagy L.G."/>
            <person name="Martin F."/>
            <person name="Kauserud H."/>
        </authorList>
    </citation>
    <scope>NUCLEOTIDE SEQUENCE</scope>
    <source>
        <strain evidence="2">CBHHK182m</strain>
    </source>
</reference>
<comment type="caution">
    <text evidence="2">The sequence shown here is derived from an EMBL/GenBank/DDBJ whole genome shotgun (WGS) entry which is preliminary data.</text>
</comment>
<name>A0AAD7MQ39_9AGAR</name>
<dbReference type="Proteomes" id="UP001215598">
    <property type="component" value="Unassembled WGS sequence"/>
</dbReference>
<gene>
    <name evidence="2" type="ORF">B0H16DRAFT_261483</name>
</gene>
<evidence type="ECO:0000313" key="2">
    <source>
        <dbReference type="EMBL" id="KAJ7726916.1"/>
    </source>
</evidence>